<protein>
    <submittedName>
        <fullName evidence="1">Uncharacterized protein</fullName>
    </submittedName>
</protein>
<feature type="non-terminal residue" evidence="1">
    <location>
        <position position="1"/>
    </location>
</feature>
<dbReference type="EMBL" id="LAZR01036533">
    <property type="protein sequence ID" value="KKL24593.1"/>
    <property type="molecule type" value="Genomic_DNA"/>
</dbReference>
<organism evidence="1">
    <name type="scientific">marine sediment metagenome</name>
    <dbReference type="NCBI Taxonomy" id="412755"/>
    <lineage>
        <taxon>unclassified sequences</taxon>
        <taxon>metagenomes</taxon>
        <taxon>ecological metagenomes</taxon>
    </lineage>
</organism>
<reference evidence="1" key="1">
    <citation type="journal article" date="2015" name="Nature">
        <title>Complex archaea that bridge the gap between prokaryotes and eukaryotes.</title>
        <authorList>
            <person name="Spang A."/>
            <person name="Saw J.H."/>
            <person name="Jorgensen S.L."/>
            <person name="Zaremba-Niedzwiedzka K."/>
            <person name="Martijn J."/>
            <person name="Lind A.E."/>
            <person name="van Eijk R."/>
            <person name="Schleper C."/>
            <person name="Guy L."/>
            <person name="Ettema T.J."/>
        </authorList>
    </citation>
    <scope>NUCLEOTIDE SEQUENCE</scope>
</reference>
<evidence type="ECO:0000313" key="1">
    <source>
        <dbReference type="EMBL" id="KKL24593.1"/>
    </source>
</evidence>
<dbReference type="AlphaFoldDB" id="A0A0F9EL29"/>
<proteinExistence type="predicted"/>
<comment type="caution">
    <text evidence="1">The sequence shown here is derived from an EMBL/GenBank/DDBJ whole genome shotgun (WGS) entry which is preliminary data.</text>
</comment>
<gene>
    <name evidence="1" type="ORF">LCGC14_2413740</name>
</gene>
<accession>A0A0F9EL29</accession>
<sequence>VFPHSIRSAKFYSKVSSKNVRPLRRRGQSIKINVDKFPTKIKSKSEIERKKKMSRMVPDTDIPVSQAHVLDMKMRNPKTGRMIKIKTGLQYGGRYGINHPVYRAAKAAIKSYG</sequence>
<name>A0A0F9EL29_9ZZZZ</name>